<evidence type="ECO:0000259" key="3">
    <source>
        <dbReference type="Pfam" id="PF22807"/>
    </source>
</evidence>
<keyword evidence="2" id="KW-0732">Signal</keyword>
<evidence type="ECO:0000313" key="4">
    <source>
        <dbReference type="EMBL" id="KAF2761677.1"/>
    </source>
</evidence>
<dbReference type="GeneID" id="54480642"/>
<feature type="compositionally biased region" description="Low complexity" evidence="1">
    <location>
        <begin position="442"/>
        <end position="458"/>
    </location>
</feature>
<name>A0A6A6WIY7_9PEZI</name>
<dbReference type="InterPro" id="IPR011041">
    <property type="entry name" value="Quinoprot_gluc/sorb_DH_b-prop"/>
</dbReference>
<accession>A0A6A6WIY7</accession>
<reference evidence="4" key="1">
    <citation type="journal article" date="2020" name="Stud. Mycol.">
        <title>101 Dothideomycetes genomes: a test case for predicting lifestyles and emergence of pathogens.</title>
        <authorList>
            <person name="Haridas S."/>
            <person name="Albert R."/>
            <person name="Binder M."/>
            <person name="Bloem J."/>
            <person name="Labutti K."/>
            <person name="Salamov A."/>
            <person name="Andreopoulos B."/>
            <person name="Baker S."/>
            <person name="Barry K."/>
            <person name="Bills G."/>
            <person name="Bluhm B."/>
            <person name="Cannon C."/>
            <person name="Castanera R."/>
            <person name="Culley D."/>
            <person name="Daum C."/>
            <person name="Ezra D."/>
            <person name="Gonzalez J."/>
            <person name="Henrissat B."/>
            <person name="Kuo A."/>
            <person name="Liang C."/>
            <person name="Lipzen A."/>
            <person name="Lutzoni F."/>
            <person name="Magnuson J."/>
            <person name="Mondo S."/>
            <person name="Nolan M."/>
            <person name="Ohm R."/>
            <person name="Pangilinan J."/>
            <person name="Park H.-J."/>
            <person name="Ramirez L."/>
            <person name="Alfaro M."/>
            <person name="Sun H."/>
            <person name="Tritt A."/>
            <person name="Yoshinaga Y."/>
            <person name="Zwiers L.-H."/>
            <person name="Turgeon B."/>
            <person name="Goodwin S."/>
            <person name="Spatafora J."/>
            <person name="Crous P."/>
            <person name="Grigoriev I."/>
        </authorList>
    </citation>
    <scope>NUCLEOTIDE SEQUENCE</scope>
    <source>
        <strain evidence="4">CBS 121739</strain>
    </source>
</reference>
<dbReference type="AlphaFoldDB" id="A0A6A6WIY7"/>
<dbReference type="Gene3D" id="2.120.10.30">
    <property type="entry name" value="TolB, C-terminal domain"/>
    <property type="match status" value="1"/>
</dbReference>
<dbReference type="InterPro" id="IPR054539">
    <property type="entry name" value="Beta-prop_PDH"/>
</dbReference>
<evidence type="ECO:0000313" key="5">
    <source>
        <dbReference type="Proteomes" id="UP000799437"/>
    </source>
</evidence>
<dbReference type="Pfam" id="PF22807">
    <property type="entry name" value="TrAA12"/>
    <property type="match status" value="1"/>
</dbReference>
<dbReference type="OrthoDB" id="507128at2759"/>
<sequence>MKSILLAAGLASFATLSNAQDCASTLSANYTAPILADGYRATLIANQLETPRSLKFDSAGHLLMLQRSYGIVSFTLTGTAPCLTVSSTKDILANTSVNHGLELSRDGRTLYASDPNGVYAWNYDAERQELTSDARRVVTTGSTADGHDTRTLLMSRQVDNMLLVHWGSQGNIDPQALNRSTGISSIKAFNVSDPSVSYDYASEGILMGWGLRNSVGFGENPVTGGIFSVENNVDELKREGRDIHKNNPAEELNFHGYLNGTEYANQGANFGYPSCFPAWDASSVPGYDGLKTGQQFAIGDQNDTVNDNICREGTVPPQLSFAAHMAPLDIKFNTEATVAWVTFHGSWNRDDPQGYKLSAIPFDNSTGLPLAAPDSNAGYVDIMSNQDLSECPDGCFRPVSLAWNSEGMLFMTSDSTGELYLISTSDNTPLNDAPPPTLTNGGESPPTSPSEPSSTPGAASVGYVPDSWFVGLVFLVISYIL</sequence>
<feature type="chain" id="PRO_5025572683" evidence="2">
    <location>
        <begin position="20"/>
        <end position="481"/>
    </location>
</feature>
<protein>
    <submittedName>
        <fullName evidence="4">Soluble quino protein glucose dehydrogenase</fullName>
    </submittedName>
</protein>
<organism evidence="4 5">
    <name type="scientific">Pseudovirgaria hyperparasitica</name>
    <dbReference type="NCBI Taxonomy" id="470096"/>
    <lineage>
        <taxon>Eukaryota</taxon>
        <taxon>Fungi</taxon>
        <taxon>Dikarya</taxon>
        <taxon>Ascomycota</taxon>
        <taxon>Pezizomycotina</taxon>
        <taxon>Dothideomycetes</taxon>
        <taxon>Dothideomycetes incertae sedis</taxon>
        <taxon>Acrospermales</taxon>
        <taxon>Acrospermaceae</taxon>
        <taxon>Pseudovirgaria</taxon>
    </lineage>
</organism>
<evidence type="ECO:0000256" key="2">
    <source>
        <dbReference type="SAM" id="SignalP"/>
    </source>
</evidence>
<feature type="signal peptide" evidence="2">
    <location>
        <begin position="1"/>
        <end position="19"/>
    </location>
</feature>
<gene>
    <name evidence="4" type="ORF">EJ05DRAFT_181594</name>
</gene>
<proteinExistence type="predicted"/>
<dbReference type="InterPro" id="IPR011042">
    <property type="entry name" value="6-blade_b-propeller_TolB-like"/>
</dbReference>
<dbReference type="EMBL" id="ML996566">
    <property type="protein sequence ID" value="KAF2761677.1"/>
    <property type="molecule type" value="Genomic_DNA"/>
</dbReference>
<feature type="domain" description="Pyrroloquinoline quinone-dependent pyranose dehydrogenase beta-propeller" evidence="3">
    <location>
        <begin position="34"/>
        <end position="424"/>
    </location>
</feature>
<dbReference type="SUPFAM" id="SSF50952">
    <property type="entry name" value="Soluble quinoprotein glucose dehydrogenase"/>
    <property type="match status" value="1"/>
</dbReference>
<dbReference type="RefSeq" id="XP_033604128.1">
    <property type="nucleotide sequence ID" value="XM_033739588.1"/>
</dbReference>
<evidence type="ECO:0000256" key="1">
    <source>
        <dbReference type="SAM" id="MobiDB-lite"/>
    </source>
</evidence>
<dbReference type="Proteomes" id="UP000799437">
    <property type="component" value="Unassembled WGS sequence"/>
</dbReference>
<keyword evidence="5" id="KW-1185">Reference proteome</keyword>
<feature type="region of interest" description="Disordered" evidence="1">
    <location>
        <begin position="422"/>
        <end position="458"/>
    </location>
</feature>